<name>A0ABW0FPU6_9CAUL</name>
<dbReference type="SUPFAM" id="SSF46894">
    <property type="entry name" value="C-terminal effector domain of the bipartite response regulators"/>
    <property type="match status" value="1"/>
</dbReference>
<evidence type="ECO:0000259" key="1">
    <source>
        <dbReference type="SMART" id="SM00421"/>
    </source>
</evidence>
<reference evidence="3" key="1">
    <citation type="journal article" date="2019" name="Int. J. Syst. Evol. Microbiol.">
        <title>The Global Catalogue of Microorganisms (GCM) 10K type strain sequencing project: providing services to taxonomists for standard genome sequencing and annotation.</title>
        <authorList>
            <consortium name="The Broad Institute Genomics Platform"/>
            <consortium name="The Broad Institute Genome Sequencing Center for Infectious Disease"/>
            <person name="Wu L."/>
            <person name="Ma J."/>
        </authorList>
    </citation>
    <scope>NUCLEOTIDE SEQUENCE [LARGE SCALE GENOMIC DNA]</scope>
    <source>
        <strain evidence="3">JCM 12125</strain>
    </source>
</reference>
<dbReference type="InterPro" id="IPR036388">
    <property type="entry name" value="WH-like_DNA-bd_sf"/>
</dbReference>
<dbReference type="InterPro" id="IPR000792">
    <property type="entry name" value="Tscrpt_reg_LuxR_C"/>
</dbReference>
<dbReference type="Proteomes" id="UP001596152">
    <property type="component" value="Unassembled WGS sequence"/>
</dbReference>
<dbReference type="SMART" id="SM00421">
    <property type="entry name" value="HTH_LUXR"/>
    <property type="match status" value="1"/>
</dbReference>
<dbReference type="InterPro" id="IPR016032">
    <property type="entry name" value="Sig_transdc_resp-reg_C-effctor"/>
</dbReference>
<dbReference type="EMBL" id="JBHSLF010000007">
    <property type="protein sequence ID" value="MFC5342958.1"/>
    <property type="molecule type" value="Genomic_DNA"/>
</dbReference>
<accession>A0ABW0FPU6</accession>
<keyword evidence="3" id="KW-1185">Reference proteome</keyword>
<evidence type="ECO:0000313" key="2">
    <source>
        <dbReference type="EMBL" id="MFC5342958.1"/>
    </source>
</evidence>
<dbReference type="Gene3D" id="1.10.10.10">
    <property type="entry name" value="Winged helix-like DNA-binding domain superfamily/Winged helix DNA-binding domain"/>
    <property type="match status" value="1"/>
</dbReference>
<protein>
    <recommendedName>
        <fullName evidence="1">HTH luxR-type domain-containing protein</fullName>
    </recommendedName>
</protein>
<organism evidence="2 3">
    <name type="scientific">Brevundimonas staleyi</name>
    <dbReference type="NCBI Taxonomy" id="74326"/>
    <lineage>
        <taxon>Bacteria</taxon>
        <taxon>Pseudomonadati</taxon>
        <taxon>Pseudomonadota</taxon>
        <taxon>Alphaproteobacteria</taxon>
        <taxon>Caulobacterales</taxon>
        <taxon>Caulobacteraceae</taxon>
        <taxon>Brevundimonas</taxon>
    </lineage>
</organism>
<feature type="domain" description="HTH luxR-type" evidence="1">
    <location>
        <begin position="13"/>
        <end position="70"/>
    </location>
</feature>
<dbReference type="RefSeq" id="WP_374036401.1">
    <property type="nucleotide sequence ID" value="NZ_CP169082.1"/>
</dbReference>
<sequence>MIAMTDPNPDYALTTLNASERELLLLLGRGHTAKSIAALKGLTELAVNERFRSARRKTGIGSSREIARLLVAKENRDDIIGVAEPAAPVAPLPRPDAPHRASPLRRWSLSMSAAAILIAAAVLAQQTATPPERPLPSGAEAMFAARQPSPDLVALRASISAEPADPAWSPEAETALSQAYHRVTDGLGVMTTLDVTCTRSLCEVLGVSRSGLTGEQINAVTGAVQNHEIEEVMGATELENIVQSFSTNGGEMENGAASVVFAAYWRRTY</sequence>
<evidence type="ECO:0000313" key="3">
    <source>
        <dbReference type="Proteomes" id="UP001596152"/>
    </source>
</evidence>
<comment type="caution">
    <text evidence="2">The sequence shown here is derived from an EMBL/GenBank/DDBJ whole genome shotgun (WGS) entry which is preliminary data.</text>
</comment>
<proteinExistence type="predicted"/>
<gene>
    <name evidence="2" type="ORF">ACFPIE_03465</name>
</gene>